<evidence type="ECO:0000313" key="1">
    <source>
        <dbReference type="EMBL" id="KAF7513872.1"/>
    </source>
</evidence>
<sequence>MSTVTVTLSIVVYKGDPVDAMEYRHTALFAEFSDGTNTLLHITGESGFFAFDGRPNQVPVESQNFVKQIYVATIPGVTRDGFISTIRTIPIDNQNRSWNCPHWVGDALNHIAAAGMITQEVASKVVLDMVDIVFEAKDEA</sequence>
<gene>
    <name evidence="1" type="ORF">GJ744_006486</name>
</gene>
<name>A0A8H7AT59_9EURO</name>
<organism evidence="1 2">
    <name type="scientific">Endocarpon pusillum</name>
    <dbReference type="NCBI Taxonomy" id="364733"/>
    <lineage>
        <taxon>Eukaryota</taxon>
        <taxon>Fungi</taxon>
        <taxon>Dikarya</taxon>
        <taxon>Ascomycota</taxon>
        <taxon>Pezizomycotina</taxon>
        <taxon>Eurotiomycetes</taxon>
        <taxon>Chaetothyriomycetidae</taxon>
        <taxon>Verrucariales</taxon>
        <taxon>Verrucariaceae</taxon>
        <taxon>Endocarpon</taxon>
    </lineage>
</organism>
<keyword evidence="2" id="KW-1185">Reference proteome</keyword>
<dbReference type="EMBL" id="JAACFV010000003">
    <property type="protein sequence ID" value="KAF7513872.1"/>
    <property type="molecule type" value="Genomic_DNA"/>
</dbReference>
<proteinExistence type="predicted"/>
<dbReference type="InterPro" id="IPR046670">
    <property type="entry name" value="DUF6540"/>
</dbReference>
<reference evidence="1" key="1">
    <citation type="submission" date="2020-02" db="EMBL/GenBank/DDBJ databases">
        <authorList>
            <person name="Palmer J.M."/>
        </authorList>
    </citation>
    <scope>NUCLEOTIDE SEQUENCE</scope>
    <source>
        <strain evidence="1">EPUS1.4</strain>
        <tissue evidence="1">Thallus</tissue>
    </source>
</reference>
<dbReference type="Proteomes" id="UP000606974">
    <property type="component" value="Unassembled WGS sequence"/>
</dbReference>
<dbReference type="AlphaFoldDB" id="A0A8H7AT59"/>
<dbReference type="OrthoDB" id="37659at2759"/>
<dbReference type="Pfam" id="PF20174">
    <property type="entry name" value="DUF6540"/>
    <property type="match status" value="1"/>
</dbReference>
<evidence type="ECO:0000313" key="2">
    <source>
        <dbReference type="Proteomes" id="UP000606974"/>
    </source>
</evidence>
<accession>A0A8H7AT59</accession>
<protein>
    <submittedName>
        <fullName evidence="1">Uncharacterized protein</fullName>
    </submittedName>
</protein>
<comment type="caution">
    <text evidence="1">The sequence shown here is derived from an EMBL/GenBank/DDBJ whole genome shotgun (WGS) entry which is preliminary data.</text>
</comment>